<dbReference type="Gene3D" id="3.40.50.620">
    <property type="entry name" value="HUPs"/>
    <property type="match status" value="1"/>
</dbReference>
<keyword evidence="2" id="KW-0436">Ligase</keyword>
<keyword evidence="3" id="KW-0479">Metal-binding</keyword>
<evidence type="ECO:0000256" key="7">
    <source>
        <dbReference type="ARBA" id="ARBA00022840"/>
    </source>
</evidence>
<evidence type="ECO:0000313" key="11">
    <source>
        <dbReference type="EMBL" id="MBR1141615.1"/>
    </source>
</evidence>
<name>A0ABS5GJT6_9BRAD</name>
<proteinExistence type="inferred from homology"/>
<dbReference type="EMBL" id="JAFCLK010000088">
    <property type="protein sequence ID" value="MBR1141615.1"/>
    <property type="molecule type" value="Genomic_DNA"/>
</dbReference>
<evidence type="ECO:0000256" key="8">
    <source>
        <dbReference type="ARBA" id="ARBA00037993"/>
    </source>
</evidence>
<dbReference type="EC" id="6.3.4.20" evidence="9"/>
<keyword evidence="6" id="KW-0862">Zinc</keyword>
<comment type="caution">
    <text evidence="11">The sequence shown here is derived from an EMBL/GenBank/DDBJ whole genome shotgun (WGS) entry which is preliminary data.</text>
</comment>
<sequence length="197" mass="20816">MKAVLMSGGMDSISIAWWKRPEIAIFVDYGQKPASAERDAGHAACRAMNIRYEQVKADCSAVGSGDMAGTAPSPHAPVSEWWPFRNQLILTLAGAAALRLGATELLIGTLRTDAQHADGLPAFVEKISDLMSMQEGGLIVSAPAIGLSASELVIASGIDKATLAWAHSCHTGALACGNCRGCIKHYETWKAVGWDAH</sequence>
<dbReference type="Proteomes" id="UP001314635">
    <property type="component" value="Unassembled WGS sequence"/>
</dbReference>
<dbReference type="RefSeq" id="WP_172244140.1">
    <property type="nucleotide sequence ID" value="NZ_JABFDP010000065.1"/>
</dbReference>
<organism evidence="11 12">
    <name type="scientific">Bradyrhizobium denitrificans</name>
    <dbReference type="NCBI Taxonomy" id="2734912"/>
    <lineage>
        <taxon>Bacteria</taxon>
        <taxon>Pseudomonadati</taxon>
        <taxon>Pseudomonadota</taxon>
        <taxon>Alphaproteobacteria</taxon>
        <taxon>Hyphomicrobiales</taxon>
        <taxon>Nitrobacteraceae</taxon>
        <taxon>Bradyrhizobium</taxon>
    </lineage>
</organism>
<keyword evidence="12" id="KW-1185">Reference proteome</keyword>
<evidence type="ECO:0000256" key="5">
    <source>
        <dbReference type="ARBA" id="ARBA00022785"/>
    </source>
</evidence>
<evidence type="ECO:0000256" key="3">
    <source>
        <dbReference type="ARBA" id="ARBA00022723"/>
    </source>
</evidence>
<dbReference type="PANTHER" id="PTHR42914:SF1">
    <property type="entry name" value="7-CYANO-7-DEAZAGUANINE SYNTHASE"/>
    <property type="match status" value="1"/>
</dbReference>
<dbReference type="Pfam" id="PF06508">
    <property type="entry name" value="QueC"/>
    <property type="match status" value="1"/>
</dbReference>
<reference evidence="12" key="1">
    <citation type="journal article" date="2021" name="ISME J.">
        <title>Evolutionary origin and ecological implication of a unique nif island in free-living Bradyrhizobium lineages.</title>
        <authorList>
            <person name="Tao J."/>
        </authorList>
    </citation>
    <scope>NUCLEOTIDE SEQUENCE [LARGE SCALE GENOMIC DNA]</scope>
    <source>
        <strain evidence="12">SZCCT0094</strain>
    </source>
</reference>
<comment type="catalytic activity">
    <reaction evidence="10">
        <text>7-carboxy-7-carbaguanine + NH4(+) + 2 ATP = 7-cyano-7-carbaguanine + 2 AMP + 2 diphosphate + 2 H(+)</text>
        <dbReference type="Rhea" id="RHEA:27982"/>
        <dbReference type="ChEBI" id="CHEBI:15378"/>
        <dbReference type="ChEBI" id="CHEBI:28938"/>
        <dbReference type="ChEBI" id="CHEBI:30616"/>
        <dbReference type="ChEBI" id="CHEBI:33019"/>
        <dbReference type="ChEBI" id="CHEBI:45075"/>
        <dbReference type="ChEBI" id="CHEBI:61036"/>
        <dbReference type="ChEBI" id="CHEBI:456215"/>
        <dbReference type="EC" id="6.3.4.20"/>
    </reaction>
</comment>
<dbReference type="PANTHER" id="PTHR42914">
    <property type="entry name" value="7-CYANO-7-DEAZAGUANINE SYNTHASE"/>
    <property type="match status" value="1"/>
</dbReference>
<protein>
    <recommendedName>
        <fullName evidence="9">7-cyano-7-deazaguanine synthase</fullName>
        <ecNumber evidence="9">6.3.4.20</ecNumber>
    </recommendedName>
</protein>
<evidence type="ECO:0000256" key="10">
    <source>
        <dbReference type="ARBA" id="ARBA00047890"/>
    </source>
</evidence>
<evidence type="ECO:0000256" key="1">
    <source>
        <dbReference type="ARBA" id="ARBA00005061"/>
    </source>
</evidence>
<accession>A0ABS5GJT6</accession>
<keyword evidence="7" id="KW-0067">ATP-binding</keyword>
<dbReference type="InterPro" id="IPR018317">
    <property type="entry name" value="QueC"/>
</dbReference>
<keyword evidence="5" id="KW-0671">Queuosine biosynthesis</keyword>
<dbReference type="SUPFAM" id="SSF52402">
    <property type="entry name" value="Adenine nucleotide alpha hydrolases-like"/>
    <property type="match status" value="1"/>
</dbReference>
<evidence type="ECO:0000256" key="9">
    <source>
        <dbReference type="ARBA" id="ARBA00039149"/>
    </source>
</evidence>
<keyword evidence="4" id="KW-0547">Nucleotide-binding</keyword>
<evidence type="ECO:0000313" key="12">
    <source>
        <dbReference type="Proteomes" id="UP001314635"/>
    </source>
</evidence>
<comment type="pathway">
    <text evidence="1">Purine metabolism; 7-cyano-7-deazaguanine biosynthesis.</text>
</comment>
<evidence type="ECO:0000256" key="6">
    <source>
        <dbReference type="ARBA" id="ARBA00022833"/>
    </source>
</evidence>
<gene>
    <name evidence="11" type="ORF">JQ619_38365</name>
</gene>
<evidence type="ECO:0000256" key="2">
    <source>
        <dbReference type="ARBA" id="ARBA00022598"/>
    </source>
</evidence>
<dbReference type="InterPro" id="IPR014729">
    <property type="entry name" value="Rossmann-like_a/b/a_fold"/>
</dbReference>
<comment type="similarity">
    <text evidence="8">Belongs to the QueC family.</text>
</comment>
<evidence type="ECO:0000256" key="4">
    <source>
        <dbReference type="ARBA" id="ARBA00022741"/>
    </source>
</evidence>